<evidence type="ECO:0000256" key="4">
    <source>
        <dbReference type="ARBA" id="ARBA00022679"/>
    </source>
</evidence>
<evidence type="ECO:0000256" key="1">
    <source>
        <dbReference type="ARBA" id="ARBA00000085"/>
    </source>
</evidence>
<organism evidence="12 13">
    <name type="scientific">Seonamhaeicola marinus</name>
    <dbReference type="NCBI Taxonomy" id="1912246"/>
    <lineage>
        <taxon>Bacteria</taxon>
        <taxon>Pseudomonadati</taxon>
        <taxon>Bacteroidota</taxon>
        <taxon>Flavobacteriia</taxon>
        <taxon>Flavobacteriales</taxon>
        <taxon>Flavobacteriaceae</taxon>
    </lineage>
</organism>
<keyword evidence="6" id="KW-0418">Kinase</keyword>
<evidence type="ECO:0000256" key="2">
    <source>
        <dbReference type="ARBA" id="ARBA00012438"/>
    </source>
</evidence>
<dbReference type="Pfam" id="PF01590">
    <property type="entry name" value="GAF"/>
    <property type="match status" value="1"/>
</dbReference>
<dbReference type="Gene3D" id="3.30.565.10">
    <property type="entry name" value="Histidine kinase-like ATPase, C-terminal domain"/>
    <property type="match status" value="1"/>
</dbReference>
<dbReference type="SMART" id="SM00387">
    <property type="entry name" value="HATPase_c"/>
    <property type="match status" value="1"/>
</dbReference>
<dbReference type="InterPro" id="IPR005467">
    <property type="entry name" value="His_kinase_dom"/>
</dbReference>
<evidence type="ECO:0000259" key="11">
    <source>
        <dbReference type="PROSITE" id="PS50112"/>
    </source>
</evidence>
<proteinExistence type="predicted"/>
<dbReference type="InterPro" id="IPR003018">
    <property type="entry name" value="GAF"/>
</dbReference>
<accession>A0A5D0HSH3</accession>
<evidence type="ECO:0000256" key="8">
    <source>
        <dbReference type="ARBA" id="ARBA00023012"/>
    </source>
</evidence>
<evidence type="ECO:0000256" key="5">
    <source>
        <dbReference type="ARBA" id="ARBA00022741"/>
    </source>
</evidence>
<dbReference type="InterPro" id="IPR003594">
    <property type="entry name" value="HATPase_dom"/>
</dbReference>
<comment type="caution">
    <text evidence="12">The sequence shown here is derived from an EMBL/GenBank/DDBJ whole genome shotgun (WGS) entry which is preliminary data.</text>
</comment>
<keyword evidence="9" id="KW-0472">Membrane</keyword>
<dbReference type="Gene3D" id="3.30.450.20">
    <property type="entry name" value="PAS domain"/>
    <property type="match status" value="1"/>
</dbReference>
<keyword evidence="3" id="KW-0597">Phosphoprotein</keyword>
<keyword evidence="7" id="KW-0067">ATP-binding</keyword>
<dbReference type="InterPro" id="IPR036890">
    <property type="entry name" value="HATPase_C_sf"/>
</dbReference>
<evidence type="ECO:0000313" key="12">
    <source>
        <dbReference type="EMBL" id="TYA74228.1"/>
    </source>
</evidence>
<name>A0A5D0HSH3_9FLAO</name>
<reference evidence="12 13" key="1">
    <citation type="submission" date="2019-08" db="EMBL/GenBank/DDBJ databases">
        <title>Seonamhaeicola sediminis sp. nov., isolated from marine sediment.</title>
        <authorList>
            <person name="Cao W.R."/>
        </authorList>
    </citation>
    <scope>NUCLEOTIDE SEQUENCE [LARGE SCALE GENOMIC DNA]</scope>
    <source>
        <strain evidence="12 13">B011</strain>
    </source>
</reference>
<dbReference type="EC" id="2.7.13.3" evidence="2"/>
<comment type="catalytic activity">
    <reaction evidence="1">
        <text>ATP + protein L-histidine = ADP + protein N-phospho-L-histidine.</text>
        <dbReference type="EC" id="2.7.13.3"/>
    </reaction>
</comment>
<dbReference type="GO" id="GO:0004673">
    <property type="term" value="F:protein histidine kinase activity"/>
    <property type="evidence" value="ECO:0007669"/>
    <property type="project" value="UniProtKB-EC"/>
</dbReference>
<keyword evidence="9" id="KW-1133">Transmembrane helix</keyword>
<feature type="transmembrane region" description="Helical" evidence="9">
    <location>
        <begin position="12"/>
        <end position="33"/>
    </location>
</feature>
<dbReference type="GO" id="GO:0006355">
    <property type="term" value="P:regulation of DNA-templated transcription"/>
    <property type="evidence" value="ECO:0007669"/>
    <property type="project" value="InterPro"/>
</dbReference>
<feature type="transmembrane region" description="Helical" evidence="9">
    <location>
        <begin position="45"/>
        <end position="65"/>
    </location>
</feature>
<feature type="domain" description="Histidine kinase" evidence="10">
    <location>
        <begin position="810"/>
        <end position="1018"/>
    </location>
</feature>
<dbReference type="AlphaFoldDB" id="A0A5D0HSH3"/>
<dbReference type="PROSITE" id="PS50112">
    <property type="entry name" value="PAS"/>
    <property type="match status" value="1"/>
</dbReference>
<keyword evidence="13" id="KW-1185">Reference proteome</keyword>
<dbReference type="SUPFAM" id="SSF55785">
    <property type="entry name" value="PYP-like sensor domain (PAS domain)"/>
    <property type="match status" value="1"/>
</dbReference>
<dbReference type="SUPFAM" id="SSF55781">
    <property type="entry name" value="GAF domain-like"/>
    <property type="match status" value="3"/>
</dbReference>
<dbReference type="GO" id="GO:0005524">
    <property type="term" value="F:ATP binding"/>
    <property type="evidence" value="ECO:0007669"/>
    <property type="project" value="UniProtKB-KW"/>
</dbReference>
<dbReference type="PROSITE" id="PS50109">
    <property type="entry name" value="HIS_KIN"/>
    <property type="match status" value="1"/>
</dbReference>
<feature type="transmembrane region" description="Helical" evidence="9">
    <location>
        <begin position="117"/>
        <end position="135"/>
    </location>
</feature>
<keyword evidence="9" id="KW-0812">Transmembrane</keyword>
<dbReference type="SMART" id="SM00065">
    <property type="entry name" value="GAF"/>
    <property type="match status" value="3"/>
</dbReference>
<dbReference type="InterPro" id="IPR035965">
    <property type="entry name" value="PAS-like_dom_sf"/>
</dbReference>
<feature type="transmembrane region" description="Helical" evidence="9">
    <location>
        <begin position="147"/>
        <end position="170"/>
    </location>
</feature>
<dbReference type="PANTHER" id="PTHR43065:SF10">
    <property type="entry name" value="PEROXIDE STRESS-ACTIVATED HISTIDINE KINASE MAK3"/>
    <property type="match status" value="1"/>
</dbReference>
<dbReference type="EMBL" id="VSDQ01000679">
    <property type="protein sequence ID" value="TYA74228.1"/>
    <property type="molecule type" value="Genomic_DNA"/>
</dbReference>
<sequence length="1035" mass="119010">MLRNLKKNINRNSFFLVTSRVIITIALVIRFFVDKTNIYMIDNQGIWGIIIFTIFLLTAITLFGIKWFAHKYSLFLDIIVLYVAIYLTHDINSDIYLFLYLPVIVFLDNSRIRESILVLSCILTIYLGLSLLMLYKFDYKNFHYLYIARNIIVRMFFISFIALAFILFNFKNRINIKLKNTLLNKSKKAIIAVDNYGNITSINEIAAKFLGFSIEELATKKITEIYQNYEEAKKVKEKLKIEGPIDNYRTKLKTKQGKLKSINLDALMLNDLGDSVGFFYNQNVSKNEKLIEAWKIIFGQHSDNNDNLLFEIAKQVVEIFANDYSMENVFCCIAILEKNLLKLHTIFPDEAKRAVLNQIKEVNITGDSKIGVIGKAAKTGEIQVVSNTYDCEDCISIEGLDARSMIAVPLKSRDEIIGVLSISHPEGNYFNNSDVQNVKTIGHFAEVAVNKKLSNRRFIRLSEGLVNINETITKAVSYREVEAEILNIICEAFGCDIVTIHIYNNEFVFPFSMTGVNDVKRIREEEPMTKSSVPYRVLKAKKPIFSEDVLNSPIFKSSFNRREKVESAFATRLIFNQQIQGVFFLSFRTKHRFTKNEKKYLSLYSFSLARSLYELKLKDKLTTRSVTMTALSETFIKLNTQIDFEGFDQDVLENLKNIIDFDRGSLQLIERNRNRVLVDTHGCKKDEYSDYLLRQIEDDHLLQKVFNGQKTYFIEDVLKDHDWVSTNFTSKVKSWICIPIIARNTPIGLITLDFFEQFRHNDFILGVLTSYGTFLSQVMENNRLLKERKGHIEDLEEAEALAIRGLLYGEDIHYSANKLSAAKTFSDYLIKTSENFDKKQLDRINRISTNIKGFLDILEANISNIKPPVPVIFNIAKVLDQVISGMAKTKGVIIKNPHKDDNFIVNGYRRQIIQVFRVVIHNAIKALEGDGTIWIKIKKTNIKSNSYISVDIEDNGYGIPREKQAGLFEMKTPNMSKKSFGLGLGWTFYFLESYGGSIKFVSEEGQNTVFTINIPSTFSEDLNNRINNIGSKESY</sequence>
<evidence type="ECO:0000259" key="10">
    <source>
        <dbReference type="PROSITE" id="PS50109"/>
    </source>
</evidence>
<dbReference type="Gene3D" id="3.30.450.40">
    <property type="match status" value="3"/>
</dbReference>
<gene>
    <name evidence="12" type="ORF">FUA24_12915</name>
</gene>
<evidence type="ECO:0000256" key="9">
    <source>
        <dbReference type="SAM" id="Phobius"/>
    </source>
</evidence>
<dbReference type="Pfam" id="PF02518">
    <property type="entry name" value="HATPase_c"/>
    <property type="match status" value="1"/>
</dbReference>
<evidence type="ECO:0000256" key="3">
    <source>
        <dbReference type="ARBA" id="ARBA00022553"/>
    </source>
</evidence>
<evidence type="ECO:0000256" key="7">
    <source>
        <dbReference type="ARBA" id="ARBA00022840"/>
    </source>
</evidence>
<keyword evidence="5" id="KW-0547">Nucleotide-binding</keyword>
<dbReference type="InterPro" id="IPR013767">
    <property type="entry name" value="PAS_fold"/>
</dbReference>
<dbReference type="InterPro" id="IPR029016">
    <property type="entry name" value="GAF-like_dom_sf"/>
</dbReference>
<dbReference type="OrthoDB" id="9766459at2"/>
<dbReference type="PRINTS" id="PR00344">
    <property type="entry name" value="BCTRLSENSOR"/>
</dbReference>
<keyword evidence="4" id="KW-0808">Transferase</keyword>
<dbReference type="InterPro" id="IPR000014">
    <property type="entry name" value="PAS"/>
</dbReference>
<dbReference type="PANTHER" id="PTHR43065">
    <property type="entry name" value="SENSOR HISTIDINE KINASE"/>
    <property type="match status" value="1"/>
</dbReference>
<evidence type="ECO:0000256" key="6">
    <source>
        <dbReference type="ARBA" id="ARBA00022777"/>
    </source>
</evidence>
<dbReference type="GO" id="GO:0000160">
    <property type="term" value="P:phosphorelay signal transduction system"/>
    <property type="evidence" value="ECO:0007669"/>
    <property type="project" value="UniProtKB-KW"/>
</dbReference>
<protein>
    <recommendedName>
        <fullName evidence="2">histidine kinase</fullName>
        <ecNumber evidence="2">2.7.13.3</ecNumber>
    </recommendedName>
</protein>
<feature type="transmembrane region" description="Helical" evidence="9">
    <location>
        <begin position="72"/>
        <end position="89"/>
    </location>
</feature>
<dbReference type="SUPFAM" id="SSF55874">
    <property type="entry name" value="ATPase domain of HSP90 chaperone/DNA topoisomerase II/histidine kinase"/>
    <property type="match status" value="1"/>
</dbReference>
<dbReference type="InterPro" id="IPR004358">
    <property type="entry name" value="Sig_transdc_His_kin-like_C"/>
</dbReference>
<evidence type="ECO:0000313" key="13">
    <source>
        <dbReference type="Proteomes" id="UP000323930"/>
    </source>
</evidence>
<dbReference type="NCBIfam" id="TIGR00229">
    <property type="entry name" value="sensory_box"/>
    <property type="match status" value="1"/>
</dbReference>
<keyword evidence="8" id="KW-0902">Two-component regulatory system</keyword>
<feature type="domain" description="PAS" evidence="11">
    <location>
        <begin position="182"/>
        <end position="240"/>
    </location>
</feature>
<dbReference type="Proteomes" id="UP000323930">
    <property type="component" value="Unassembled WGS sequence"/>
</dbReference>
<dbReference type="Pfam" id="PF00989">
    <property type="entry name" value="PAS"/>
    <property type="match status" value="1"/>
</dbReference>